<dbReference type="InterPro" id="IPR015414">
    <property type="entry name" value="TMEM64"/>
</dbReference>
<feature type="transmembrane region" description="Helical" evidence="6">
    <location>
        <begin position="147"/>
        <end position="171"/>
    </location>
</feature>
<comment type="subcellular location">
    <subcellularLocation>
        <location evidence="1 6">Cell membrane</location>
        <topology evidence="1 6">Multi-pass membrane protein</topology>
    </subcellularLocation>
</comment>
<dbReference type="EMBL" id="QUQO01000001">
    <property type="protein sequence ID" value="RFB03860.1"/>
    <property type="molecule type" value="Genomic_DNA"/>
</dbReference>
<keyword evidence="4 6" id="KW-1133">Transmembrane helix</keyword>
<dbReference type="Pfam" id="PF09335">
    <property type="entry name" value="VTT_dom"/>
    <property type="match status" value="1"/>
</dbReference>
<feature type="domain" description="VTT" evidence="7">
    <location>
        <begin position="84"/>
        <end position="198"/>
    </location>
</feature>
<keyword evidence="3 6" id="KW-0812">Transmembrane</keyword>
<evidence type="ECO:0000256" key="6">
    <source>
        <dbReference type="RuleBase" id="RU366058"/>
    </source>
</evidence>
<feature type="transmembrane region" description="Helical" evidence="6">
    <location>
        <begin position="102"/>
        <end position="123"/>
    </location>
</feature>
<comment type="caution">
    <text evidence="8">The sequence shown here is derived from an EMBL/GenBank/DDBJ whole genome shotgun (WGS) entry which is preliminary data.</text>
</comment>
<feature type="transmembrane region" description="Helical" evidence="6">
    <location>
        <begin position="20"/>
        <end position="42"/>
    </location>
</feature>
<dbReference type="InterPro" id="IPR032816">
    <property type="entry name" value="VTT_dom"/>
</dbReference>
<dbReference type="PANTHER" id="PTHR12677">
    <property type="entry name" value="GOLGI APPARATUS MEMBRANE PROTEIN TVP38-RELATED"/>
    <property type="match status" value="1"/>
</dbReference>
<dbReference type="Proteomes" id="UP000264589">
    <property type="component" value="Unassembled WGS sequence"/>
</dbReference>
<dbReference type="OrthoDB" id="9779114at2"/>
<feature type="transmembrane region" description="Helical" evidence="6">
    <location>
        <begin position="178"/>
        <end position="201"/>
    </location>
</feature>
<evidence type="ECO:0000256" key="2">
    <source>
        <dbReference type="ARBA" id="ARBA00022475"/>
    </source>
</evidence>
<dbReference type="RefSeq" id="WP_116390488.1">
    <property type="nucleotide sequence ID" value="NZ_CAXQPM010000021.1"/>
</dbReference>
<protein>
    <recommendedName>
        <fullName evidence="6">TVP38/TMEM64 family membrane protein</fullName>
    </recommendedName>
</protein>
<evidence type="ECO:0000313" key="9">
    <source>
        <dbReference type="Proteomes" id="UP000264589"/>
    </source>
</evidence>
<evidence type="ECO:0000256" key="5">
    <source>
        <dbReference type="ARBA" id="ARBA00023136"/>
    </source>
</evidence>
<sequence length="253" mass="27046">MTDQEIQMEAPAEAKSGSLVTRLIIAIGVLGILIAIGYYFGLQNYLNLDALGEIRTWIQDNLVLATLLFVLIYAVLVAISFPGATFLTIAGGFLFGQWIGTASVVIAATIGSTIIFMLAKWVFKDALASKASGFVSKMEDGFRENELSYMFLLRLVPVFPFVAINIGAGVLNVKLRNYLIGTFFGIMPGSFVYVSIGNAIQAGAASIEETGLLSVFAQPQVYVPFIGLAALGALPILIKKFGGKKAAELSSDQ</sequence>
<gene>
    <name evidence="8" type="ORF">DX908_00315</name>
</gene>
<dbReference type="GO" id="GO:0005886">
    <property type="term" value="C:plasma membrane"/>
    <property type="evidence" value="ECO:0007669"/>
    <property type="project" value="UniProtKB-SubCell"/>
</dbReference>
<dbReference type="PANTHER" id="PTHR12677:SF59">
    <property type="entry name" value="GOLGI APPARATUS MEMBRANE PROTEIN TVP38-RELATED"/>
    <property type="match status" value="1"/>
</dbReference>
<dbReference type="FunCoup" id="A0A371REK6">
    <property type="interactions" value="177"/>
</dbReference>
<accession>A0A371REK6</accession>
<dbReference type="InParanoid" id="A0A371REK6"/>
<evidence type="ECO:0000256" key="1">
    <source>
        <dbReference type="ARBA" id="ARBA00004651"/>
    </source>
</evidence>
<keyword evidence="5 6" id="KW-0472">Membrane</keyword>
<feature type="transmembrane region" description="Helical" evidence="6">
    <location>
        <begin position="221"/>
        <end position="238"/>
    </location>
</feature>
<reference evidence="8 9" key="1">
    <citation type="submission" date="2018-08" db="EMBL/GenBank/DDBJ databases">
        <title>Parvularcula sp. SM1705, isolated from surface water of the South Sea China.</title>
        <authorList>
            <person name="Sun L."/>
        </authorList>
    </citation>
    <scope>NUCLEOTIDE SEQUENCE [LARGE SCALE GENOMIC DNA]</scope>
    <source>
        <strain evidence="8 9">SM1705</strain>
    </source>
</reference>
<proteinExistence type="inferred from homology"/>
<feature type="transmembrane region" description="Helical" evidence="6">
    <location>
        <begin position="62"/>
        <end position="95"/>
    </location>
</feature>
<name>A0A371REK6_9PROT</name>
<comment type="similarity">
    <text evidence="6">Belongs to the TVP38/TMEM64 family.</text>
</comment>
<evidence type="ECO:0000256" key="3">
    <source>
        <dbReference type="ARBA" id="ARBA00022692"/>
    </source>
</evidence>
<evidence type="ECO:0000313" key="8">
    <source>
        <dbReference type="EMBL" id="RFB03860.1"/>
    </source>
</evidence>
<keyword evidence="2 6" id="KW-1003">Cell membrane</keyword>
<keyword evidence="9" id="KW-1185">Reference proteome</keyword>
<dbReference type="AlphaFoldDB" id="A0A371REK6"/>
<evidence type="ECO:0000259" key="7">
    <source>
        <dbReference type="Pfam" id="PF09335"/>
    </source>
</evidence>
<organism evidence="8 9">
    <name type="scientific">Parvularcula marina</name>
    <dbReference type="NCBI Taxonomy" id="2292771"/>
    <lineage>
        <taxon>Bacteria</taxon>
        <taxon>Pseudomonadati</taxon>
        <taxon>Pseudomonadota</taxon>
        <taxon>Alphaproteobacteria</taxon>
        <taxon>Parvularculales</taxon>
        <taxon>Parvularculaceae</taxon>
        <taxon>Parvularcula</taxon>
    </lineage>
</organism>
<evidence type="ECO:0000256" key="4">
    <source>
        <dbReference type="ARBA" id="ARBA00022989"/>
    </source>
</evidence>